<dbReference type="Gene3D" id="3.30.70.270">
    <property type="match status" value="1"/>
</dbReference>
<dbReference type="SUPFAM" id="SSF141868">
    <property type="entry name" value="EAL domain-like"/>
    <property type="match status" value="1"/>
</dbReference>
<dbReference type="PANTHER" id="PTHR33121">
    <property type="entry name" value="CYCLIC DI-GMP PHOSPHODIESTERASE PDEF"/>
    <property type="match status" value="1"/>
</dbReference>
<evidence type="ECO:0000259" key="1">
    <source>
        <dbReference type="PROSITE" id="PS50883"/>
    </source>
</evidence>
<dbReference type="SUPFAM" id="SSF55073">
    <property type="entry name" value="Nucleotide cyclase"/>
    <property type="match status" value="1"/>
</dbReference>
<dbReference type="Pfam" id="PF08495">
    <property type="entry name" value="FIST"/>
    <property type="match status" value="1"/>
</dbReference>
<dbReference type="SMART" id="SM00052">
    <property type="entry name" value="EAL"/>
    <property type="match status" value="1"/>
</dbReference>
<dbReference type="PROSITE" id="PS50883">
    <property type="entry name" value="EAL"/>
    <property type="match status" value="1"/>
</dbReference>
<dbReference type="PROSITE" id="PS50887">
    <property type="entry name" value="GGDEF"/>
    <property type="match status" value="1"/>
</dbReference>
<dbReference type="PANTHER" id="PTHR33121:SF79">
    <property type="entry name" value="CYCLIC DI-GMP PHOSPHODIESTERASE PDED-RELATED"/>
    <property type="match status" value="1"/>
</dbReference>
<keyword evidence="4" id="KW-1185">Reference proteome</keyword>
<evidence type="ECO:0000313" key="4">
    <source>
        <dbReference type="Proteomes" id="UP000256542"/>
    </source>
</evidence>
<dbReference type="InterPro" id="IPR050706">
    <property type="entry name" value="Cyclic-di-GMP_PDE-like"/>
</dbReference>
<dbReference type="InterPro" id="IPR019494">
    <property type="entry name" value="FIST_C"/>
</dbReference>
<dbReference type="Pfam" id="PF00990">
    <property type="entry name" value="GGDEF"/>
    <property type="match status" value="1"/>
</dbReference>
<dbReference type="RefSeq" id="WP_115896854.1">
    <property type="nucleotide sequence ID" value="NZ_QUNG01000003.1"/>
</dbReference>
<dbReference type="SMART" id="SM00897">
    <property type="entry name" value="FIST"/>
    <property type="match status" value="1"/>
</dbReference>
<dbReference type="Proteomes" id="UP000256542">
    <property type="component" value="Unassembled WGS sequence"/>
</dbReference>
<gene>
    <name evidence="3" type="ORF">DFP81_103175</name>
</gene>
<feature type="domain" description="EAL" evidence="1">
    <location>
        <begin position="593"/>
        <end position="840"/>
    </location>
</feature>
<dbReference type="InterPro" id="IPR000160">
    <property type="entry name" value="GGDEF_dom"/>
</dbReference>
<dbReference type="InterPro" id="IPR013702">
    <property type="entry name" value="FIST_domain_N"/>
</dbReference>
<dbReference type="EMBL" id="QUNG01000003">
    <property type="protein sequence ID" value="REG84976.1"/>
    <property type="molecule type" value="Genomic_DNA"/>
</dbReference>
<dbReference type="GO" id="GO:0071111">
    <property type="term" value="F:cyclic-guanylate-specific phosphodiesterase activity"/>
    <property type="evidence" value="ECO:0007669"/>
    <property type="project" value="InterPro"/>
</dbReference>
<organism evidence="3 4">
    <name type="scientific">Marinomonas pollencensis</name>
    <dbReference type="NCBI Taxonomy" id="491954"/>
    <lineage>
        <taxon>Bacteria</taxon>
        <taxon>Pseudomonadati</taxon>
        <taxon>Pseudomonadota</taxon>
        <taxon>Gammaproteobacteria</taxon>
        <taxon>Oceanospirillales</taxon>
        <taxon>Oceanospirillaceae</taxon>
        <taxon>Marinomonas</taxon>
    </lineage>
</organism>
<sequence>MYSNSFYCTSLAAFIAQIKDQATPDLIQIYGTLPAKEMTEWVTTLASLFPSACRIGMSCEHHIFNGEIKSTGMTVIFSYFENTTLKHHCVPFSTQQEDVGNALFEPFVSASDSTPSLPYIVLTDNREFLSDTFFNYPNEHQCLISGGRAGHADSAQSWLLYQDKILQNHALAVGFLNPDLLVHREIFVDSITIGQRMLVTSSDGCLLKRLDHVPAQQIYQRCLTNGEHLPLSVASQFALQTILDGVEVNAVPLKLEHNGALTMSEPLAEGSRVQFLYINPIHSTYSATLKTQELAFLETQSIFVFKCISRYQANSQATSDNMRLINNAQTVNGVYCYGEFYSSPVGTKSRQHALTYVAFNESASGSNKETKALKLATNENPIFPILNLINNTLLDIEQERKSLSLCKNSAIENSWLYDFQTGLLNRYALLSRLQNDNDIVHLAVVKIRNFSLINEQYGYSVADDLVAQLAHQLKHQLTAGGEKLGFICYRLSANEIAVSIDHQISPKRALQVFHQLIENIEEGVFTSSDSVKDILTLTLSVGLASIKDNDGRILSKHEHLLIQASEARRIAQSNNLPLAWNGDNHLDAASGENLEWIQTIRQALEQDKVYPYFQPCFDSQSGQQISAEALLRVEIDGQVVGPFAFLNLIKQTQLYPKITQLMLAQCERLLNQYPTVQLALNLSILDFKNDKTLAVLRDFFRRNQVLGRLTLEITESESIQDYEWINPILREFRQAGALLAIDDFGAGYSNLEKLISLEPDILKLDGSIIKNIDHDKKMQKLVVSINKLAHSLDIKTQAEFVHSQAVKDFLVDIGVDYLQGFHLATPLSEQQWIKTLIEQPSFD</sequence>
<reference evidence="3 4" key="1">
    <citation type="submission" date="2018-08" db="EMBL/GenBank/DDBJ databases">
        <title>Genomic Encyclopedia of Type Strains, Phase III (KMG-III): the genomes of soil and plant-associated and newly described type strains.</title>
        <authorList>
            <person name="Whitman W."/>
        </authorList>
    </citation>
    <scope>NUCLEOTIDE SEQUENCE [LARGE SCALE GENOMIC DNA]</scope>
    <source>
        <strain evidence="3 4">CECT 7375</strain>
    </source>
</reference>
<dbReference type="AlphaFoldDB" id="A0A3E0DPU3"/>
<dbReference type="InterPro" id="IPR001633">
    <property type="entry name" value="EAL_dom"/>
</dbReference>
<dbReference type="SMART" id="SM00267">
    <property type="entry name" value="GGDEF"/>
    <property type="match status" value="1"/>
</dbReference>
<protein>
    <submittedName>
        <fullName evidence="3">Diguanylate cyclase/phosphodiesterase</fullName>
    </submittedName>
</protein>
<dbReference type="SMART" id="SM01204">
    <property type="entry name" value="FIST_C"/>
    <property type="match status" value="1"/>
</dbReference>
<accession>A0A3E0DPU3</accession>
<evidence type="ECO:0000259" key="2">
    <source>
        <dbReference type="PROSITE" id="PS50887"/>
    </source>
</evidence>
<dbReference type="Pfam" id="PF10442">
    <property type="entry name" value="FIST_C"/>
    <property type="match status" value="1"/>
</dbReference>
<dbReference type="OrthoDB" id="8416215at2"/>
<dbReference type="InterPro" id="IPR043128">
    <property type="entry name" value="Rev_trsase/Diguanyl_cyclase"/>
</dbReference>
<dbReference type="InterPro" id="IPR035919">
    <property type="entry name" value="EAL_sf"/>
</dbReference>
<dbReference type="InterPro" id="IPR029787">
    <property type="entry name" value="Nucleotide_cyclase"/>
</dbReference>
<name>A0A3E0DPU3_9GAMM</name>
<evidence type="ECO:0000313" key="3">
    <source>
        <dbReference type="EMBL" id="REG84976.1"/>
    </source>
</evidence>
<dbReference type="Pfam" id="PF00563">
    <property type="entry name" value="EAL"/>
    <property type="match status" value="1"/>
</dbReference>
<dbReference type="Gene3D" id="3.20.20.450">
    <property type="entry name" value="EAL domain"/>
    <property type="match status" value="1"/>
</dbReference>
<dbReference type="CDD" id="cd01948">
    <property type="entry name" value="EAL"/>
    <property type="match status" value="1"/>
</dbReference>
<proteinExistence type="predicted"/>
<comment type="caution">
    <text evidence="3">The sequence shown here is derived from an EMBL/GenBank/DDBJ whole genome shotgun (WGS) entry which is preliminary data.</text>
</comment>
<feature type="domain" description="GGDEF" evidence="2">
    <location>
        <begin position="438"/>
        <end position="591"/>
    </location>
</feature>